<evidence type="ECO:0000313" key="1">
    <source>
        <dbReference type="EMBL" id="CAD5229767.1"/>
    </source>
</evidence>
<reference evidence="1" key="1">
    <citation type="submission" date="2020-09" db="EMBL/GenBank/DDBJ databases">
        <authorList>
            <person name="Kikuchi T."/>
        </authorList>
    </citation>
    <scope>NUCLEOTIDE SEQUENCE</scope>
    <source>
        <strain evidence="1">Ka4C1</strain>
    </source>
</reference>
<proteinExistence type="predicted"/>
<accession>A0A7I8XKV6</accession>
<name>A0A7I8XKV6_BURXY</name>
<protein>
    <submittedName>
        <fullName evidence="1">(pine wood nematode) hypothetical protein</fullName>
    </submittedName>
</protein>
<sequence>MRSRGKCGHSVNEYCRGSAVRIGLDKGCSGKTLSDQSTGPNFRPNPASYNWGQEIMGDAESGGAGSENVVMVITGRGNRTITPLHVLEPQVDYAEYDFQNLTSFLLSTTGFPLVDVQDESQ</sequence>
<organism evidence="1 2">
    <name type="scientific">Bursaphelenchus xylophilus</name>
    <name type="common">Pinewood nematode worm</name>
    <name type="synonym">Aphelenchoides xylophilus</name>
    <dbReference type="NCBI Taxonomy" id="6326"/>
    <lineage>
        <taxon>Eukaryota</taxon>
        <taxon>Metazoa</taxon>
        <taxon>Ecdysozoa</taxon>
        <taxon>Nematoda</taxon>
        <taxon>Chromadorea</taxon>
        <taxon>Rhabditida</taxon>
        <taxon>Tylenchina</taxon>
        <taxon>Tylenchomorpha</taxon>
        <taxon>Aphelenchoidea</taxon>
        <taxon>Aphelenchoididae</taxon>
        <taxon>Bursaphelenchus</taxon>
    </lineage>
</organism>
<keyword evidence="2" id="KW-1185">Reference proteome</keyword>
<dbReference type="EMBL" id="CAJFDI010000005">
    <property type="protein sequence ID" value="CAD5229767.1"/>
    <property type="molecule type" value="Genomic_DNA"/>
</dbReference>
<dbReference type="Proteomes" id="UP000659654">
    <property type="component" value="Unassembled WGS sequence"/>
</dbReference>
<dbReference type="EMBL" id="CAJFCV020000005">
    <property type="protein sequence ID" value="CAG9120500.1"/>
    <property type="molecule type" value="Genomic_DNA"/>
</dbReference>
<dbReference type="AlphaFoldDB" id="A0A7I8XKV6"/>
<dbReference type="Proteomes" id="UP000582659">
    <property type="component" value="Unassembled WGS sequence"/>
</dbReference>
<gene>
    <name evidence="1" type="ORF">BXYJ_LOCUS10652</name>
</gene>
<evidence type="ECO:0000313" key="2">
    <source>
        <dbReference type="Proteomes" id="UP000659654"/>
    </source>
</evidence>
<comment type="caution">
    <text evidence="1">The sequence shown here is derived from an EMBL/GenBank/DDBJ whole genome shotgun (WGS) entry which is preliminary data.</text>
</comment>